<dbReference type="GO" id="GO:0009570">
    <property type="term" value="C:chloroplast stroma"/>
    <property type="evidence" value="ECO:0007669"/>
    <property type="project" value="TreeGrafter"/>
</dbReference>
<name>A0AAD3SB45_NEPGR</name>
<keyword evidence="4" id="KW-1133">Transmembrane helix</keyword>
<keyword evidence="2" id="KW-0067">ATP-binding</keyword>
<dbReference type="GO" id="GO:0005524">
    <property type="term" value="F:ATP binding"/>
    <property type="evidence" value="ECO:0007669"/>
    <property type="project" value="UniProtKB-KW"/>
</dbReference>
<proteinExistence type="predicted"/>
<dbReference type="GO" id="GO:0016226">
    <property type="term" value="P:iron-sulfur cluster assembly"/>
    <property type="evidence" value="ECO:0007669"/>
    <property type="project" value="InterPro"/>
</dbReference>
<feature type="transmembrane region" description="Helical" evidence="4">
    <location>
        <begin position="66"/>
        <end position="91"/>
    </location>
</feature>
<evidence type="ECO:0000256" key="2">
    <source>
        <dbReference type="ARBA" id="ARBA00022840"/>
    </source>
</evidence>
<sequence length="512" mass="56299">MIKPDLIDSVFSLPALSATVVTHSTRLLFGGLCILNRAIILFMSGKTDLLTWWASSLPRLSNKTHSIFVLHFFNAYDVLILFYAAFAGFSYQSGHWGLIMFGLAMFVKRKVLLYTPSLLLLVLNVLTISGVELTLFRVREVTFHLELTTPAFPIKEVFEQRTNEVAVMLPWVKGVQITMSTQPSRLISNIMVVSSRKGGVEKTTAAVNCAYILASMDAGVGVLAANADGPSLPTMVSPEPQILGMNPKCLGVKLGSLGNVGQGRAVTRGPMVSKVINQLLTATEWGELYYLFIDMPPEHGDIQLTFCQNIPLTAVVIVKSSSDGWQDDCVGTMSSSRSLPASTYLERTKSFLRHGARVLVLHRSSSAAPLNGKDLEQGITELEFLEKDESYYLTPIGAFDPLGGGLSEEKLVMAVATVKHFHHIEDPGDHNNDGQVKDYCHLDNKTIHSDLVVKCDLDVLTNYCNSDHNREDSIDLKETFLNECQMKIMGEPPDEKPDSNGSEKRLPVCSNG</sequence>
<dbReference type="InterPro" id="IPR044304">
    <property type="entry name" value="NUBPL-like"/>
</dbReference>
<accession>A0AAD3SB45</accession>
<dbReference type="InterPro" id="IPR033756">
    <property type="entry name" value="YlxH/NBP35"/>
</dbReference>
<dbReference type="Pfam" id="PF10609">
    <property type="entry name" value="ParA"/>
    <property type="match status" value="1"/>
</dbReference>
<comment type="caution">
    <text evidence="5">The sequence shown here is derived from an EMBL/GenBank/DDBJ whole genome shotgun (WGS) entry which is preliminary data.</text>
</comment>
<reference evidence="5" key="1">
    <citation type="submission" date="2023-05" db="EMBL/GenBank/DDBJ databases">
        <title>Nepenthes gracilis genome sequencing.</title>
        <authorList>
            <person name="Fukushima K."/>
        </authorList>
    </citation>
    <scope>NUCLEOTIDE SEQUENCE</scope>
    <source>
        <strain evidence="5">SING2019-196</strain>
    </source>
</reference>
<dbReference type="AlphaFoldDB" id="A0AAD3SB45"/>
<keyword evidence="6" id="KW-1185">Reference proteome</keyword>
<dbReference type="InterPro" id="IPR007873">
    <property type="entry name" value="Glycosyltransferase_ALG3"/>
</dbReference>
<feature type="transmembrane region" description="Helical" evidence="4">
    <location>
        <begin position="111"/>
        <end position="136"/>
    </location>
</feature>
<keyword evidence="4" id="KW-0472">Membrane</keyword>
<gene>
    <name evidence="5" type="ORF">Nepgr_009617</name>
</gene>
<dbReference type="GO" id="GO:0051539">
    <property type="term" value="F:4 iron, 4 sulfur cluster binding"/>
    <property type="evidence" value="ECO:0007669"/>
    <property type="project" value="TreeGrafter"/>
</dbReference>
<organism evidence="5 6">
    <name type="scientific">Nepenthes gracilis</name>
    <name type="common">Slender pitcher plant</name>
    <dbReference type="NCBI Taxonomy" id="150966"/>
    <lineage>
        <taxon>Eukaryota</taxon>
        <taxon>Viridiplantae</taxon>
        <taxon>Streptophyta</taxon>
        <taxon>Embryophyta</taxon>
        <taxon>Tracheophyta</taxon>
        <taxon>Spermatophyta</taxon>
        <taxon>Magnoliopsida</taxon>
        <taxon>eudicotyledons</taxon>
        <taxon>Gunneridae</taxon>
        <taxon>Pentapetalae</taxon>
        <taxon>Caryophyllales</taxon>
        <taxon>Nepenthaceae</taxon>
        <taxon>Nepenthes</taxon>
    </lineage>
</organism>
<feature type="compositionally biased region" description="Basic and acidic residues" evidence="3">
    <location>
        <begin position="493"/>
        <end position="506"/>
    </location>
</feature>
<evidence type="ECO:0000313" key="5">
    <source>
        <dbReference type="EMBL" id="GMH07777.1"/>
    </source>
</evidence>
<dbReference type="EMBL" id="BSYO01000007">
    <property type="protein sequence ID" value="GMH07777.1"/>
    <property type="molecule type" value="Genomic_DNA"/>
</dbReference>
<protein>
    <submittedName>
        <fullName evidence="5">Uncharacterized protein</fullName>
    </submittedName>
</protein>
<dbReference type="PANTHER" id="PTHR42961">
    <property type="entry name" value="IRON-SULFUR PROTEIN NUBPL"/>
    <property type="match status" value="1"/>
</dbReference>
<evidence type="ECO:0000313" key="6">
    <source>
        <dbReference type="Proteomes" id="UP001279734"/>
    </source>
</evidence>
<evidence type="ECO:0000256" key="1">
    <source>
        <dbReference type="ARBA" id="ARBA00022741"/>
    </source>
</evidence>
<dbReference type="PANTHER" id="PTHR42961:SF2">
    <property type="entry name" value="IRON-SULFUR PROTEIN NUBPL"/>
    <property type="match status" value="1"/>
</dbReference>
<dbReference type="Proteomes" id="UP001279734">
    <property type="component" value="Unassembled WGS sequence"/>
</dbReference>
<dbReference type="Gene3D" id="3.40.50.300">
    <property type="entry name" value="P-loop containing nucleotide triphosphate hydrolases"/>
    <property type="match status" value="1"/>
</dbReference>
<feature type="region of interest" description="Disordered" evidence="3">
    <location>
        <begin position="488"/>
        <end position="512"/>
    </location>
</feature>
<dbReference type="InterPro" id="IPR027417">
    <property type="entry name" value="P-loop_NTPase"/>
</dbReference>
<keyword evidence="1" id="KW-0547">Nucleotide-binding</keyword>
<keyword evidence="4" id="KW-0812">Transmembrane</keyword>
<dbReference type="GO" id="GO:0000030">
    <property type="term" value="F:mannosyltransferase activity"/>
    <property type="evidence" value="ECO:0007669"/>
    <property type="project" value="InterPro"/>
</dbReference>
<dbReference type="SUPFAM" id="SSF52540">
    <property type="entry name" value="P-loop containing nucleoside triphosphate hydrolases"/>
    <property type="match status" value="1"/>
</dbReference>
<evidence type="ECO:0000256" key="3">
    <source>
        <dbReference type="SAM" id="MobiDB-lite"/>
    </source>
</evidence>
<evidence type="ECO:0000256" key="4">
    <source>
        <dbReference type="SAM" id="Phobius"/>
    </source>
</evidence>
<dbReference type="Pfam" id="PF05208">
    <property type="entry name" value="ALG3"/>
    <property type="match status" value="1"/>
</dbReference>